<proteinExistence type="predicted"/>
<accession>A0A812EZU2</accession>
<dbReference type="RefSeq" id="WP_205098458.1">
    <property type="nucleotide sequence ID" value="NZ_CAJNAQ010000002.1"/>
</dbReference>
<dbReference type="EMBL" id="CAJNAQ010000002">
    <property type="protein sequence ID" value="CAE6489201.1"/>
    <property type="molecule type" value="Genomic_DNA"/>
</dbReference>
<protein>
    <submittedName>
        <fullName evidence="1">Uncharacterized protein</fullName>
    </submittedName>
</protein>
<comment type="caution">
    <text evidence="1">The sequence shown here is derived from an EMBL/GenBank/DDBJ whole genome shotgun (WGS) entry which is preliminary data.</text>
</comment>
<evidence type="ECO:0000313" key="2">
    <source>
        <dbReference type="Proteomes" id="UP000655759"/>
    </source>
</evidence>
<gene>
    <name evidence="1" type="ORF">NUZ5A_20584</name>
</gene>
<reference evidence="1" key="1">
    <citation type="submission" date="2021-02" db="EMBL/GenBank/DDBJ databases">
        <authorList>
            <person name="Han P."/>
        </authorList>
    </citation>
    <scope>NUCLEOTIDE SEQUENCE</scope>
    <source>
        <strain evidence="1">Candidatus Nitrosotenuis uzonensis 5A</strain>
    </source>
</reference>
<dbReference type="Proteomes" id="UP000655759">
    <property type="component" value="Unassembled WGS sequence"/>
</dbReference>
<evidence type="ECO:0000313" key="1">
    <source>
        <dbReference type="EMBL" id="CAE6489201.1"/>
    </source>
</evidence>
<sequence>MGEFEGSNFNNIIRQIIKKSLFTERQIEIILNHKNIEQLEFNISKGAYFRQVSQSRDKLMGLFYSIILLRGLGILLPDDIDVISRLAQQISVIKDSDVFPEREEQVMNVIDKLVRQACGM</sequence>
<name>A0A812EZU2_9ARCH</name>
<organism evidence="1 2">
    <name type="scientific">Candidatus Nitrosotenuis uzonensis</name>
    <dbReference type="NCBI Taxonomy" id="1407055"/>
    <lineage>
        <taxon>Archaea</taxon>
        <taxon>Nitrososphaerota</taxon>
        <taxon>Candidatus Nitrosotenuis</taxon>
    </lineage>
</organism>
<dbReference type="AlphaFoldDB" id="A0A812EZU2"/>